<keyword evidence="2" id="KW-1133">Transmembrane helix</keyword>
<name>A0AA48W8F7_9BURK</name>
<organism evidence="3 4">
    <name type="scientific">Massilia antarctica</name>
    <dbReference type="NCBI Taxonomy" id="2765360"/>
    <lineage>
        <taxon>Bacteria</taxon>
        <taxon>Pseudomonadati</taxon>
        <taxon>Pseudomonadota</taxon>
        <taxon>Betaproteobacteria</taxon>
        <taxon>Burkholderiales</taxon>
        <taxon>Oxalobacteraceae</taxon>
        <taxon>Telluria group</taxon>
        <taxon>Massilia</taxon>
    </lineage>
</organism>
<feature type="region of interest" description="Disordered" evidence="1">
    <location>
        <begin position="164"/>
        <end position="229"/>
    </location>
</feature>
<evidence type="ECO:0000256" key="2">
    <source>
        <dbReference type="SAM" id="Phobius"/>
    </source>
</evidence>
<proteinExistence type="predicted"/>
<dbReference type="Proteomes" id="UP000662888">
    <property type="component" value="Chromosome"/>
</dbReference>
<gene>
    <name evidence="3" type="ORF">IV454_20625</name>
</gene>
<feature type="compositionally biased region" description="Low complexity" evidence="1">
    <location>
        <begin position="211"/>
        <end position="223"/>
    </location>
</feature>
<keyword evidence="2" id="KW-0472">Membrane</keyword>
<dbReference type="EMBL" id="CP065053">
    <property type="protein sequence ID" value="QPI47963.1"/>
    <property type="molecule type" value="Genomic_DNA"/>
</dbReference>
<accession>A0AA48W8F7</accession>
<sequence>MSIPAPTSYPSPLSDQRLNTRRADDIEQRAYAAVGRSFATGSAAKSRQLRVVLAAVAAVTVLILIALVALLAHDNVSSPRALAVAAASKAMPHPAGPAHAARARPVVIIDEKDEAPTRPVVAAEPIPPLVLLAPAAAQPAPMPVQVQARPLAAMRTPIKVRAHGKAAGAALKHAASKAKKPARPLAARSAQARKAARKAPAHAPAKRKMAHAPAASPAHADAPVQNTRAGVFDTLRSDTSLRRRYLDQPLPIMAARLTLPARRYLGEP</sequence>
<keyword evidence="2" id="KW-0812">Transmembrane</keyword>
<evidence type="ECO:0000313" key="4">
    <source>
        <dbReference type="Proteomes" id="UP000662888"/>
    </source>
</evidence>
<reference evidence="3 4" key="1">
    <citation type="submission" date="2020-11" db="EMBL/GenBank/DDBJ databases">
        <authorList>
            <person name="Sun Q."/>
        </authorList>
    </citation>
    <scope>NUCLEOTIDE SEQUENCE [LARGE SCALE GENOMIC DNA]</scope>
    <source>
        <strain evidence="3 4">P8398</strain>
    </source>
</reference>
<feature type="compositionally biased region" description="Low complexity" evidence="1">
    <location>
        <begin position="183"/>
        <end position="193"/>
    </location>
</feature>
<protein>
    <submittedName>
        <fullName evidence="3">Uncharacterized protein</fullName>
    </submittedName>
</protein>
<keyword evidence="4" id="KW-1185">Reference proteome</keyword>
<evidence type="ECO:0000313" key="3">
    <source>
        <dbReference type="EMBL" id="QPI47963.1"/>
    </source>
</evidence>
<feature type="compositionally biased region" description="Basic residues" evidence="1">
    <location>
        <begin position="194"/>
        <end position="210"/>
    </location>
</feature>
<feature type="transmembrane region" description="Helical" evidence="2">
    <location>
        <begin position="51"/>
        <end position="72"/>
    </location>
</feature>
<evidence type="ECO:0000256" key="1">
    <source>
        <dbReference type="SAM" id="MobiDB-lite"/>
    </source>
</evidence>
<dbReference type="RefSeq" id="WP_206087613.1">
    <property type="nucleotide sequence ID" value="NZ_CP065053.1"/>
</dbReference>